<evidence type="ECO:0000256" key="3">
    <source>
        <dbReference type="ARBA" id="ARBA00010042"/>
    </source>
</evidence>
<feature type="compositionally biased region" description="Polar residues" evidence="8">
    <location>
        <begin position="355"/>
        <end position="366"/>
    </location>
</feature>
<feature type="compositionally biased region" description="Polar residues" evidence="8">
    <location>
        <begin position="413"/>
        <end position="440"/>
    </location>
</feature>
<keyword evidence="6" id="KW-0206">Cytoskeleton</keyword>
<name>A0ABR4PCQ0_9HELO</name>
<evidence type="ECO:0000256" key="2">
    <source>
        <dbReference type="ARBA" id="ARBA00004186"/>
    </source>
</evidence>
<feature type="region of interest" description="Disordered" evidence="8">
    <location>
        <begin position="529"/>
        <end position="629"/>
    </location>
</feature>
<evidence type="ECO:0000256" key="6">
    <source>
        <dbReference type="ARBA" id="ARBA00023212"/>
    </source>
</evidence>
<sequence>MAAMRANPRQEITEQTTTWISGERNTAQQWAESEVEGFTFAARNEVEWLNEHMAEIFSQNESKFADMFKTPGKLRGKTPRTARKINPLEPREPLSDVFSASSRAGLSPFRQAHFDRPVASFRVAEDEPAKQEAPRITEASSQRMILTFDSGYHGSQSDNATEADEQENALPLHKTSPLKSPSHAPVSVAEVPQVRESEGRRTTEGSFKSAREDQTKIMDEVDIHVDEEMDVDEPEPAPESPTIQYPVLESPLQSKLQQSPTPQRRSPLKSIVLQSPERSPERSPEPVAEPASADEEEEPAQSDEVEGVSAPDEVDETEPVDDVQSPSEASSPIRPIVRKSSLNFASLPAREPITTKKSIGNRISRTSHLDQTRMSYYGRQTGGKSLGNVKQDQIQDDEMDVDSVDENGKSDPESMTSQLHNKTSTQRLQDQISMLGQSKATARPSKSFAGSVLATSQATQPSQAPVMEPQYSRSPVRQDRPFTAPGAFPDDEDDSWIGPSAATIAPTTVRSPRPVLEKCLTTDVMENIHGKESIGGAQFSIPKRGEASKQGSPAREATSPAKSPSGLGRFKSVSTSFIRSPKKSDDSLALSAKQISVSNPNPALPNEEEESTTPPKSPSRMKGSPLKAAKDKFSSILKTSRGLFASSAAVSAEAKNSAYSPGLKTKFSFEEPRFDEDEPMYPSLEKHLTNQSQAVSVPPASPTRSIRKTRASTEREEKRKEEVSKEARRMEEQLQKARSKVQEEARQHHMEQEKVAAMEKQIAARKEQEKAAKASQAELPKPTRSSPRKTKAQLEAEGIAAAAVTGDSKEFDVPEPVAAMPPPSLPRPKTASQIGRPGLKRPLKPAKEAISKAKAPTVIRVDTGSQRGHQYHPSNASLSASLQDSLSSSTTSSQGAQGSQGMQGSQGALKSKASSASLHSKTSSTSFKSGASKALEAAARKKEQDDLAIQRKKEAKLEMERQRAAIKEEERRQQEQQRRQEAERQREIQREREHAAGAAEAKKAASRQALEKKKLEMEKAKQTRAPPPAMRHQATTSELSYSQEKALPPLPPQRADTNQAKPTRPTAGLHRSQDDLTRTMPHNNKAPPKRPLQQENDDHHSRPQLPRNGPSYQQNETNSKRRKTSENFDDDDSTEHQPRMMAPPIRQSSVRQKELPTKSLFPSGYANAPVSSSTLQRTTLISQHNMNQSKPAHPMDLAQVSKAPIAFASSASQATGQIHKTPARPAGVAGGAKSTAKSAKSAAKSSPRYQNGESIELPEINTDSEDEDSDADNDFVALPWTDSLALQKQLAMQETIDPQTVFGQSGPLVMEEVFSKSKDRFHKFRARTSSANWSGQDRLTEDEVKKDLEARDRVRRQGGWTYDSMIE</sequence>
<evidence type="ECO:0000313" key="11">
    <source>
        <dbReference type="Proteomes" id="UP001629113"/>
    </source>
</evidence>
<evidence type="ECO:0000256" key="5">
    <source>
        <dbReference type="ARBA" id="ARBA00022829"/>
    </source>
</evidence>
<gene>
    <name evidence="10" type="ORF">PVAG01_07528</name>
</gene>
<feature type="region of interest" description="Disordered" evidence="8">
    <location>
        <begin position="670"/>
        <end position="1197"/>
    </location>
</feature>
<feature type="region of interest" description="Disordered" evidence="8">
    <location>
        <begin position="1"/>
        <end position="22"/>
    </location>
</feature>
<feature type="domain" description="Inner centromere protein ARK-binding" evidence="9">
    <location>
        <begin position="1259"/>
        <end position="1314"/>
    </location>
</feature>
<dbReference type="EMBL" id="JBFCZG010000006">
    <property type="protein sequence ID" value="KAL3421083.1"/>
    <property type="molecule type" value="Genomic_DNA"/>
</dbReference>
<dbReference type="Pfam" id="PF03941">
    <property type="entry name" value="INCENP_ARK-bind"/>
    <property type="match status" value="1"/>
</dbReference>
<evidence type="ECO:0000256" key="1">
    <source>
        <dbReference type="ARBA" id="ARBA00004123"/>
    </source>
</evidence>
<feature type="compositionally biased region" description="Polar residues" evidence="8">
    <location>
        <begin position="13"/>
        <end position="22"/>
    </location>
</feature>
<accession>A0ABR4PCQ0</accession>
<feature type="region of interest" description="Disordered" evidence="8">
    <location>
        <begin position="1209"/>
        <end position="1274"/>
    </location>
</feature>
<feature type="compositionally biased region" description="Polar residues" evidence="8">
    <location>
        <begin position="251"/>
        <end position="264"/>
    </location>
</feature>
<feature type="compositionally biased region" description="Acidic residues" evidence="8">
    <location>
        <begin position="227"/>
        <end position="236"/>
    </location>
</feature>
<evidence type="ECO:0000313" key="10">
    <source>
        <dbReference type="EMBL" id="KAL3421083.1"/>
    </source>
</evidence>
<feature type="compositionally biased region" description="Low complexity" evidence="8">
    <location>
        <begin position="876"/>
        <end position="934"/>
    </location>
</feature>
<reference evidence="10 11" key="1">
    <citation type="submission" date="2024-06" db="EMBL/GenBank/DDBJ databases">
        <title>Complete genome of Phlyctema vagabunda strain 19-DSS-EL-015.</title>
        <authorList>
            <person name="Fiorenzani C."/>
        </authorList>
    </citation>
    <scope>NUCLEOTIDE SEQUENCE [LARGE SCALE GENOMIC DNA]</scope>
    <source>
        <strain evidence="10 11">19-DSS-EL-015</strain>
    </source>
</reference>
<keyword evidence="11" id="KW-1185">Reference proteome</keyword>
<feature type="compositionally biased region" description="Acidic residues" evidence="8">
    <location>
        <begin position="394"/>
        <end position="405"/>
    </location>
</feature>
<keyword evidence="5" id="KW-0159">Chromosome partition</keyword>
<feature type="compositionally biased region" description="Polar residues" evidence="8">
    <location>
        <begin position="1033"/>
        <end position="1043"/>
    </location>
</feature>
<proteinExistence type="inferred from homology"/>
<keyword evidence="7" id="KW-0539">Nucleus</keyword>
<keyword evidence="4" id="KW-0963">Cytoplasm</keyword>
<feature type="compositionally biased region" description="Basic and acidic residues" evidence="8">
    <location>
        <begin position="711"/>
        <end position="772"/>
    </location>
</feature>
<feature type="region of interest" description="Disordered" evidence="8">
    <location>
        <begin position="150"/>
        <end position="509"/>
    </location>
</feature>
<comment type="similarity">
    <text evidence="3">Belongs to the INCENP family.</text>
</comment>
<evidence type="ECO:0000256" key="8">
    <source>
        <dbReference type="SAM" id="MobiDB-lite"/>
    </source>
</evidence>
<dbReference type="InterPro" id="IPR005635">
    <property type="entry name" value="Inner_centromere_prot_ARK-bd"/>
</dbReference>
<dbReference type="PANTHER" id="PTHR13142">
    <property type="entry name" value="INNER CENTROMERE PROTEIN"/>
    <property type="match status" value="1"/>
</dbReference>
<feature type="compositionally biased region" description="Polar residues" evidence="8">
    <location>
        <begin position="453"/>
        <end position="463"/>
    </location>
</feature>
<feature type="compositionally biased region" description="Low complexity" evidence="8">
    <location>
        <begin position="793"/>
        <end position="803"/>
    </location>
</feature>
<feature type="compositionally biased region" description="Polar residues" evidence="8">
    <location>
        <begin position="863"/>
        <end position="875"/>
    </location>
</feature>
<feature type="compositionally biased region" description="Low complexity" evidence="8">
    <location>
        <begin position="1231"/>
        <end position="1246"/>
    </location>
</feature>
<feature type="compositionally biased region" description="Acidic residues" evidence="8">
    <location>
        <begin position="292"/>
        <end position="321"/>
    </location>
</feature>
<dbReference type="Proteomes" id="UP001629113">
    <property type="component" value="Unassembled WGS sequence"/>
</dbReference>
<comment type="caution">
    <text evidence="10">The sequence shown here is derived from an EMBL/GenBank/DDBJ whole genome shotgun (WGS) entry which is preliminary data.</text>
</comment>
<comment type="subcellular location">
    <subcellularLocation>
        <location evidence="2">Cytoplasm</location>
        <location evidence="2">Cytoskeleton</location>
        <location evidence="2">Spindle</location>
    </subcellularLocation>
    <subcellularLocation>
        <location evidence="1">Nucleus</location>
    </subcellularLocation>
</comment>
<dbReference type="PANTHER" id="PTHR13142:SF1">
    <property type="entry name" value="INNER CENTROMERE PROTEIN"/>
    <property type="match status" value="1"/>
</dbReference>
<protein>
    <submittedName>
        <fullName evidence="10">Inner centromere protein</fullName>
    </submittedName>
</protein>
<organism evidence="10 11">
    <name type="scientific">Phlyctema vagabunda</name>
    <dbReference type="NCBI Taxonomy" id="108571"/>
    <lineage>
        <taxon>Eukaryota</taxon>
        <taxon>Fungi</taxon>
        <taxon>Dikarya</taxon>
        <taxon>Ascomycota</taxon>
        <taxon>Pezizomycotina</taxon>
        <taxon>Leotiomycetes</taxon>
        <taxon>Helotiales</taxon>
        <taxon>Dermateaceae</taxon>
        <taxon>Phlyctema</taxon>
    </lineage>
</organism>
<feature type="compositionally biased region" description="Acidic residues" evidence="8">
    <location>
        <begin position="1262"/>
        <end position="1273"/>
    </location>
</feature>
<evidence type="ECO:0000256" key="7">
    <source>
        <dbReference type="ARBA" id="ARBA00023242"/>
    </source>
</evidence>
<feature type="compositionally biased region" description="Basic and acidic residues" evidence="8">
    <location>
        <begin position="938"/>
        <end position="1021"/>
    </location>
</feature>
<feature type="compositionally biased region" description="Polar residues" evidence="8">
    <location>
        <begin position="1169"/>
        <end position="1190"/>
    </location>
</feature>
<evidence type="ECO:0000259" key="9">
    <source>
        <dbReference type="Pfam" id="PF03941"/>
    </source>
</evidence>
<evidence type="ECO:0000256" key="4">
    <source>
        <dbReference type="ARBA" id="ARBA00022490"/>
    </source>
</evidence>
<feature type="compositionally biased region" description="Polar residues" evidence="8">
    <location>
        <begin position="1209"/>
        <end position="1218"/>
    </location>
</feature>
<feature type="compositionally biased region" description="Basic and acidic residues" evidence="8">
    <location>
        <begin position="193"/>
        <end position="226"/>
    </location>
</feature>